<evidence type="ECO:0008006" key="3">
    <source>
        <dbReference type="Google" id="ProtNLM"/>
    </source>
</evidence>
<gene>
    <name evidence="1" type="ORF">DUNSADRAFT_3424</name>
</gene>
<accession>A0ABQ7FVE6</accession>
<sequence length="71" mass="7992">MHLVPSAIFRLGPTSRRSCLGAPTEDSLTIKLLRLRRLELSMHASMQACSNTTSILFNWTHNCSPQYNCTI</sequence>
<dbReference type="EMBL" id="MU071000">
    <property type="protein sequence ID" value="KAF5826357.1"/>
    <property type="molecule type" value="Genomic_DNA"/>
</dbReference>
<proteinExistence type="predicted"/>
<name>A0ABQ7FVE6_DUNSA</name>
<dbReference type="Proteomes" id="UP000815325">
    <property type="component" value="Unassembled WGS sequence"/>
</dbReference>
<keyword evidence="2" id="KW-1185">Reference proteome</keyword>
<protein>
    <recommendedName>
        <fullName evidence="3">Encoded protein</fullName>
    </recommendedName>
</protein>
<evidence type="ECO:0000313" key="2">
    <source>
        <dbReference type="Proteomes" id="UP000815325"/>
    </source>
</evidence>
<organism evidence="1 2">
    <name type="scientific">Dunaliella salina</name>
    <name type="common">Green alga</name>
    <name type="synonym">Protococcus salinus</name>
    <dbReference type="NCBI Taxonomy" id="3046"/>
    <lineage>
        <taxon>Eukaryota</taxon>
        <taxon>Viridiplantae</taxon>
        <taxon>Chlorophyta</taxon>
        <taxon>core chlorophytes</taxon>
        <taxon>Chlorophyceae</taxon>
        <taxon>CS clade</taxon>
        <taxon>Chlamydomonadales</taxon>
        <taxon>Dunaliellaceae</taxon>
        <taxon>Dunaliella</taxon>
    </lineage>
</organism>
<reference evidence="1" key="1">
    <citation type="submission" date="2017-08" db="EMBL/GenBank/DDBJ databases">
        <authorList>
            <person name="Polle J.E."/>
            <person name="Barry K."/>
            <person name="Cushman J."/>
            <person name="Schmutz J."/>
            <person name="Tran D."/>
            <person name="Hathwaick L.T."/>
            <person name="Yim W.C."/>
            <person name="Jenkins J."/>
            <person name="Mckie-Krisberg Z.M."/>
            <person name="Prochnik S."/>
            <person name="Lindquist E."/>
            <person name="Dockter R.B."/>
            <person name="Adam C."/>
            <person name="Molina H."/>
            <person name="Bunkerborg J."/>
            <person name="Jin E."/>
            <person name="Buchheim M."/>
            <person name="Magnuson J."/>
        </authorList>
    </citation>
    <scope>NUCLEOTIDE SEQUENCE</scope>
    <source>
        <strain evidence="1">CCAP 19/18</strain>
    </source>
</reference>
<comment type="caution">
    <text evidence="1">The sequence shown here is derived from an EMBL/GenBank/DDBJ whole genome shotgun (WGS) entry which is preliminary data.</text>
</comment>
<evidence type="ECO:0000313" key="1">
    <source>
        <dbReference type="EMBL" id="KAF5826357.1"/>
    </source>
</evidence>